<proteinExistence type="inferred from homology"/>
<dbReference type="Pfam" id="PF04239">
    <property type="entry name" value="DUF421"/>
    <property type="match status" value="1"/>
</dbReference>
<comment type="similarity">
    <text evidence="2">Belongs to the UPF0702 family.</text>
</comment>
<organism evidence="10 12">
    <name type="scientific">Turicibacter bilis</name>
    <dbReference type="NCBI Taxonomy" id="2735723"/>
    <lineage>
        <taxon>Bacteria</taxon>
        <taxon>Bacillati</taxon>
        <taxon>Bacillota</taxon>
        <taxon>Erysipelotrichia</taxon>
        <taxon>Erysipelotrichales</taxon>
        <taxon>Turicibacteraceae</taxon>
        <taxon>Turicibacter</taxon>
    </lineage>
</organism>
<evidence type="ECO:0000256" key="4">
    <source>
        <dbReference type="ARBA" id="ARBA00022692"/>
    </source>
</evidence>
<evidence type="ECO:0000313" key="11">
    <source>
        <dbReference type="Proteomes" id="UP001058016"/>
    </source>
</evidence>
<evidence type="ECO:0000256" key="7">
    <source>
        <dbReference type="SAM" id="Phobius"/>
    </source>
</evidence>
<reference evidence="10 11" key="1">
    <citation type="submission" date="2021-03" db="EMBL/GenBank/DDBJ databases">
        <title>Comparative Genomics and Metabolomics in the genus Turicibacter.</title>
        <authorList>
            <person name="Maki J."/>
            <person name="Looft T."/>
        </authorList>
    </citation>
    <scope>NUCLEOTIDE SEQUENCE</scope>
    <source>
        <strain evidence="10">ISU324</strain>
        <strain evidence="9 11">MMM721</strain>
    </source>
</reference>
<feature type="domain" description="YetF C-terminal" evidence="8">
    <location>
        <begin position="83"/>
        <end position="195"/>
    </location>
</feature>
<keyword evidence="11" id="KW-1185">Reference proteome</keyword>
<evidence type="ECO:0000256" key="6">
    <source>
        <dbReference type="ARBA" id="ARBA00023136"/>
    </source>
</evidence>
<sequence length="219" mass="24813">MLQVLLSLLLAALFYVVLLICYKIMGKREVNQLSTVDVVINILIANVAAGGIVEEQYWLDALGGVLVIVALQIIMAKIQINHPKARDVVEGEPSMVIKNGSVDYGELKKLRIDLDDFMMLLRGQNIVAPEDVQYGIIEKNGKLTIFEKKLPTKTFPLALVISGQIKPKALQSLGKNEEWLMTQLENHQFYKLEQVDYLFYEEHKLVIYTKQGIQKLTLK</sequence>
<evidence type="ECO:0000256" key="2">
    <source>
        <dbReference type="ARBA" id="ARBA00006448"/>
    </source>
</evidence>
<evidence type="ECO:0000259" key="8">
    <source>
        <dbReference type="Pfam" id="PF04239"/>
    </source>
</evidence>
<evidence type="ECO:0000313" key="10">
    <source>
        <dbReference type="EMBL" id="UUF08831.1"/>
    </source>
</evidence>
<evidence type="ECO:0000256" key="5">
    <source>
        <dbReference type="ARBA" id="ARBA00022989"/>
    </source>
</evidence>
<dbReference type="Proteomes" id="UP001058072">
    <property type="component" value="Chromosome"/>
</dbReference>
<dbReference type="InterPro" id="IPR007353">
    <property type="entry name" value="DUF421"/>
</dbReference>
<keyword evidence="4 7" id="KW-0812">Transmembrane</keyword>
<comment type="subcellular location">
    <subcellularLocation>
        <location evidence="1">Cell membrane</location>
        <topology evidence="1">Multi-pass membrane protein</topology>
    </subcellularLocation>
</comment>
<feature type="transmembrane region" description="Helical" evidence="7">
    <location>
        <begin position="58"/>
        <end position="76"/>
    </location>
</feature>
<dbReference type="PANTHER" id="PTHR34582">
    <property type="entry name" value="UPF0702 TRANSMEMBRANE PROTEIN YCAP"/>
    <property type="match status" value="1"/>
</dbReference>
<dbReference type="Proteomes" id="UP001058016">
    <property type="component" value="Chromosome"/>
</dbReference>
<dbReference type="EMBL" id="CP071250">
    <property type="protein sequence ID" value="UUF08831.1"/>
    <property type="molecule type" value="Genomic_DNA"/>
</dbReference>
<dbReference type="RefSeq" id="WP_055244870.1">
    <property type="nucleotide sequence ID" value="NZ_CP071249.1"/>
</dbReference>
<keyword evidence="3" id="KW-1003">Cell membrane</keyword>
<gene>
    <name evidence="9" type="ORF">J0J69_11805</name>
    <name evidence="10" type="ORF">J0J70_02125</name>
</gene>
<dbReference type="PANTHER" id="PTHR34582:SF2">
    <property type="entry name" value="UPF0702 TRANSMEMBRANE PROTEIN YDFR"/>
    <property type="match status" value="1"/>
</dbReference>
<protein>
    <submittedName>
        <fullName evidence="10">DUF421 domain-containing protein</fullName>
    </submittedName>
</protein>
<dbReference type="EMBL" id="CP071249">
    <property type="protein sequence ID" value="UUF05721.1"/>
    <property type="molecule type" value="Genomic_DNA"/>
</dbReference>
<evidence type="ECO:0000256" key="1">
    <source>
        <dbReference type="ARBA" id="ARBA00004651"/>
    </source>
</evidence>
<name>A0A9Q9FGH1_9FIRM</name>
<accession>A0A9Q9FGH1</accession>
<dbReference type="Gene3D" id="3.30.240.20">
    <property type="entry name" value="bsu07140 like domains"/>
    <property type="match status" value="2"/>
</dbReference>
<feature type="transmembrane region" description="Helical" evidence="7">
    <location>
        <begin position="34"/>
        <end position="52"/>
    </location>
</feature>
<keyword evidence="5 7" id="KW-1133">Transmembrane helix</keyword>
<feature type="transmembrane region" description="Helical" evidence="7">
    <location>
        <begin position="6"/>
        <end position="22"/>
    </location>
</feature>
<evidence type="ECO:0000313" key="12">
    <source>
        <dbReference type="Proteomes" id="UP001058072"/>
    </source>
</evidence>
<dbReference type="GO" id="GO:0005886">
    <property type="term" value="C:plasma membrane"/>
    <property type="evidence" value="ECO:0007669"/>
    <property type="project" value="UniProtKB-SubCell"/>
</dbReference>
<dbReference type="InterPro" id="IPR023090">
    <property type="entry name" value="UPF0702_alpha/beta_dom_sf"/>
</dbReference>
<dbReference type="AlphaFoldDB" id="A0A9Q9FGH1"/>
<keyword evidence="6 7" id="KW-0472">Membrane</keyword>
<evidence type="ECO:0000313" key="9">
    <source>
        <dbReference type="EMBL" id="UUF05721.1"/>
    </source>
</evidence>
<evidence type="ECO:0000256" key="3">
    <source>
        <dbReference type="ARBA" id="ARBA00022475"/>
    </source>
</evidence>